<gene>
    <name evidence="8" type="ORF">EGW08_011114</name>
</gene>
<organism evidence="8 9">
    <name type="scientific">Elysia chlorotica</name>
    <name type="common">Eastern emerald elysia</name>
    <name type="synonym">Sea slug</name>
    <dbReference type="NCBI Taxonomy" id="188477"/>
    <lineage>
        <taxon>Eukaryota</taxon>
        <taxon>Metazoa</taxon>
        <taxon>Spiralia</taxon>
        <taxon>Lophotrochozoa</taxon>
        <taxon>Mollusca</taxon>
        <taxon>Gastropoda</taxon>
        <taxon>Heterobranchia</taxon>
        <taxon>Euthyneura</taxon>
        <taxon>Panpulmonata</taxon>
        <taxon>Sacoglossa</taxon>
        <taxon>Placobranchoidea</taxon>
        <taxon>Plakobranchidae</taxon>
        <taxon>Elysia</taxon>
    </lineage>
</organism>
<evidence type="ECO:0000256" key="2">
    <source>
        <dbReference type="ARBA" id="ARBA00022692"/>
    </source>
</evidence>
<keyword evidence="4 6" id="KW-0472">Membrane</keyword>
<feature type="transmembrane region" description="Helical" evidence="6">
    <location>
        <begin position="71"/>
        <end position="93"/>
    </location>
</feature>
<feature type="transmembrane region" description="Helical" evidence="6">
    <location>
        <begin position="37"/>
        <end position="65"/>
    </location>
</feature>
<dbReference type="SUPFAM" id="SSF81321">
    <property type="entry name" value="Family A G protein-coupled receptor-like"/>
    <property type="match status" value="1"/>
</dbReference>
<reference evidence="8 9" key="1">
    <citation type="submission" date="2019-01" db="EMBL/GenBank/DDBJ databases">
        <title>A draft genome assembly of the solar-powered sea slug Elysia chlorotica.</title>
        <authorList>
            <person name="Cai H."/>
            <person name="Li Q."/>
            <person name="Fang X."/>
            <person name="Li J."/>
            <person name="Curtis N.E."/>
            <person name="Altenburger A."/>
            <person name="Shibata T."/>
            <person name="Feng M."/>
            <person name="Maeda T."/>
            <person name="Schwartz J.A."/>
            <person name="Shigenobu S."/>
            <person name="Lundholm N."/>
            <person name="Nishiyama T."/>
            <person name="Yang H."/>
            <person name="Hasebe M."/>
            <person name="Li S."/>
            <person name="Pierce S.K."/>
            <person name="Wang J."/>
        </authorList>
    </citation>
    <scope>NUCLEOTIDE SEQUENCE [LARGE SCALE GENOMIC DNA]</scope>
    <source>
        <strain evidence="8">EC2010</strain>
        <tissue evidence="8">Whole organism of an adult</tissue>
    </source>
</reference>
<feature type="transmembrane region" description="Helical" evidence="6">
    <location>
        <begin position="157"/>
        <end position="185"/>
    </location>
</feature>
<dbReference type="GO" id="GO:0016020">
    <property type="term" value="C:membrane"/>
    <property type="evidence" value="ECO:0007669"/>
    <property type="project" value="UniProtKB-SubCell"/>
</dbReference>
<feature type="transmembrane region" description="Helical" evidence="6">
    <location>
        <begin position="114"/>
        <end position="137"/>
    </location>
</feature>
<comment type="caution">
    <text evidence="8">The sequence shown here is derived from an EMBL/GenBank/DDBJ whole genome shotgun (WGS) entry which is preliminary data.</text>
</comment>
<proteinExistence type="predicted"/>
<dbReference type="InterPro" id="IPR000276">
    <property type="entry name" value="GPCR_Rhodpsn"/>
</dbReference>
<feature type="region of interest" description="Disordered" evidence="5">
    <location>
        <begin position="299"/>
        <end position="324"/>
    </location>
</feature>
<feature type="transmembrane region" description="Helical" evidence="6">
    <location>
        <begin position="253"/>
        <end position="277"/>
    </location>
</feature>
<protein>
    <recommendedName>
        <fullName evidence="7">G-protein coupled receptors family 1 profile domain-containing protein</fullName>
    </recommendedName>
</protein>
<dbReference type="Proteomes" id="UP000271974">
    <property type="component" value="Unassembled WGS sequence"/>
</dbReference>
<evidence type="ECO:0000259" key="7">
    <source>
        <dbReference type="PROSITE" id="PS50262"/>
    </source>
</evidence>
<dbReference type="OrthoDB" id="6144478at2759"/>
<comment type="subcellular location">
    <subcellularLocation>
        <location evidence="1">Membrane</location>
    </subcellularLocation>
</comment>
<evidence type="ECO:0000313" key="9">
    <source>
        <dbReference type="Proteomes" id="UP000271974"/>
    </source>
</evidence>
<dbReference type="EMBL" id="RQTK01000354">
    <property type="protein sequence ID" value="RUS81128.1"/>
    <property type="molecule type" value="Genomic_DNA"/>
</dbReference>
<feature type="transmembrane region" description="Helical" evidence="6">
    <location>
        <begin position="216"/>
        <end position="241"/>
    </location>
</feature>
<sequence>MKIYLFVAVEFSAVVLNLAFTIVVWTRTSVGEFLRVILMGLVFVNLMTNAQCMALDLSMAVGIYLGWPICFSQFVIAPFCIYATLLLVTVINTERIVAIKWPLSYQTYFTKVKATLVLFVIFISAMALTLVGLPDLLRQYERSVSVCLPTDLYPRRYATYLISATCSFLLLVVLLSFMVNVRVLLAFKKHKLARVNQAPSHATRKMTRSALVASRIAFASAFLYTWSIGFMVTFLFWMSIYHCDDMCLSEGNFSVAAALVQLMLTFQDPLVFFISIVKWSSLKRRVLRLCGAFNGSNQVAPSSSHLQGSSQPQTSNLALSNRHA</sequence>
<evidence type="ECO:0000256" key="3">
    <source>
        <dbReference type="ARBA" id="ARBA00022989"/>
    </source>
</evidence>
<name>A0A3S1A2N8_ELYCH</name>
<dbReference type="GO" id="GO:0004930">
    <property type="term" value="F:G protein-coupled receptor activity"/>
    <property type="evidence" value="ECO:0007669"/>
    <property type="project" value="InterPro"/>
</dbReference>
<dbReference type="InterPro" id="IPR017452">
    <property type="entry name" value="GPCR_Rhodpsn_7TM"/>
</dbReference>
<keyword evidence="2 6" id="KW-0812">Transmembrane</keyword>
<dbReference type="CDD" id="cd00637">
    <property type="entry name" value="7tm_classA_rhodopsin-like"/>
    <property type="match status" value="1"/>
</dbReference>
<dbReference type="Gene3D" id="1.20.1070.10">
    <property type="entry name" value="Rhodopsin 7-helix transmembrane proteins"/>
    <property type="match status" value="1"/>
</dbReference>
<evidence type="ECO:0000313" key="8">
    <source>
        <dbReference type="EMBL" id="RUS81128.1"/>
    </source>
</evidence>
<dbReference type="PROSITE" id="PS50262">
    <property type="entry name" value="G_PROTEIN_RECEP_F1_2"/>
    <property type="match status" value="1"/>
</dbReference>
<evidence type="ECO:0000256" key="1">
    <source>
        <dbReference type="ARBA" id="ARBA00004370"/>
    </source>
</evidence>
<accession>A0A3S1A2N8</accession>
<evidence type="ECO:0000256" key="4">
    <source>
        <dbReference type="ARBA" id="ARBA00023136"/>
    </source>
</evidence>
<feature type="transmembrane region" description="Helical" evidence="6">
    <location>
        <begin position="6"/>
        <end position="25"/>
    </location>
</feature>
<dbReference type="Pfam" id="PF00001">
    <property type="entry name" value="7tm_1"/>
    <property type="match status" value="1"/>
</dbReference>
<feature type="domain" description="G-protein coupled receptors family 1 profile" evidence="7">
    <location>
        <begin position="16"/>
        <end position="272"/>
    </location>
</feature>
<evidence type="ECO:0000256" key="5">
    <source>
        <dbReference type="SAM" id="MobiDB-lite"/>
    </source>
</evidence>
<evidence type="ECO:0000256" key="6">
    <source>
        <dbReference type="SAM" id="Phobius"/>
    </source>
</evidence>
<keyword evidence="9" id="KW-1185">Reference proteome</keyword>
<keyword evidence="3 6" id="KW-1133">Transmembrane helix</keyword>
<dbReference type="AlphaFoldDB" id="A0A3S1A2N8"/>